<dbReference type="GO" id="GO:0022857">
    <property type="term" value="F:transmembrane transporter activity"/>
    <property type="evidence" value="ECO:0007669"/>
    <property type="project" value="InterPro"/>
</dbReference>
<dbReference type="Gene3D" id="1.20.1250.20">
    <property type="entry name" value="MFS general substrate transporter like domains"/>
    <property type="match status" value="2"/>
</dbReference>
<feature type="transmembrane region" description="Helical" evidence="6">
    <location>
        <begin position="94"/>
        <end position="114"/>
    </location>
</feature>
<feature type="transmembrane region" description="Helical" evidence="6">
    <location>
        <begin position="323"/>
        <end position="346"/>
    </location>
</feature>
<evidence type="ECO:0000256" key="3">
    <source>
        <dbReference type="ARBA" id="ARBA00022692"/>
    </source>
</evidence>
<evidence type="ECO:0000256" key="6">
    <source>
        <dbReference type="SAM" id="Phobius"/>
    </source>
</evidence>
<evidence type="ECO:0000256" key="2">
    <source>
        <dbReference type="ARBA" id="ARBA00022448"/>
    </source>
</evidence>
<dbReference type="Pfam" id="PF07690">
    <property type="entry name" value="MFS_1"/>
    <property type="match status" value="1"/>
</dbReference>
<feature type="transmembrane region" description="Helical" evidence="6">
    <location>
        <begin position="253"/>
        <end position="270"/>
    </location>
</feature>
<evidence type="ECO:0000259" key="7">
    <source>
        <dbReference type="PROSITE" id="PS50850"/>
    </source>
</evidence>
<proteinExistence type="predicted"/>
<dbReference type="RefSeq" id="WP_146807887.1">
    <property type="nucleotide sequence ID" value="NZ_BJXX01000006.1"/>
</dbReference>
<organism evidence="8 9">
    <name type="scientific">Aneurinibacillus danicus</name>
    <dbReference type="NCBI Taxonomy" id="267746"/>
    <lineage>
        <taxon>Bacteria</taxon>
        <taxon>Bacillati</taxon>
        <taxon>Bacillota</taxon>
        <taxon>Bacilli</taxon>
        <taxon>Bacillales</taxon>
        <taxon>Paenibacillaceae</taxon>
        <taxon>Aneurinibacillus group</taxon>
        <taxon>Aneurinibacillus</taxon>
    </lineage>
</organism>
<dbReference type="CDD" id="cd17319">
    <property type="entry name" value="MFS_ExuT_GudP_like"/>
    <property type="match status" value="1"/>
</dbReference>
<reference evidence="8 9" key="1">
    <citation type="submission" date="2019-07" db="EMBL/GenBank/DDBJ databases">
        <title>Whole genome shotgun sequence of Aneurinibacillus danicus NBRC 102444.</title>
        <authorList>
            <person name="Hosoyama A."/>
            <person name="Uohara A."/>
            <person name="Ohji S."/>
            <person name="Ichikawa N."/>
        </authorList>
    </citation>
    <scope>NUCLEOTIDE SEQUENCE [LARGE SCALE GENOMIC DNA]</scope>
    <source>
        <strain evidence="8 9">NBRC 102444</strain>
    </source>
</reference>
<dbReference type="PANTHER" id="PTHR11662:SF399">
    <property type="entry name" value="FI19708P1-RELATED"/>
    <property type="match status" value="1"/>
</dbReference>
<dbReference type="SUPFAM" id="SSF103473">
    <property type="entry name" value="MFS general substrate transporter"/>
    <property type="match status" value="1"/>
</dbReference>
<feature type="transmembrane region" description="Helical" evidence="6">
    <location>
        <begin position="384"/>
        <end position="408"/>
    </location>
</feature>
<feature type="transmembrane region" description="Helical" evidence="6">
    <location>
        <begin position="414"/>
        <end position="438"/>
    </location>
</feature>
<dbReference type="InterPro" id="IPR036259">
    <property type="entry name" value="MFS_trans_sf"/>
</dbReference>
<feature type="transmembrane region" description="Helical" evidence="6">
    <location>
        <begin position="64"/>
        <end position="82"/>
    </location>
</feature>
<feature type="transmembrane region" description="Helical" evidence="6">
    <location>
        <begin position="290"/>
        <end position="311"/>
    </location>
</feature>
<evidence type="ECO:0000313" key="8">
    <source>
        <dbReference type="EMBL" id="GEN32580.1"/>
    </source>
</evidence>
<comment type="caution">
    <text evidence="8">The sequence shown here is derived from an EMBL/GenBank/DDBJ whole genome shotgun (WGS) entry which is preliminary data.</text>
</comment>
<dbReference type="OrthoDB" id="9773404at2"/>
<accession>A0A511V107</accession>
<gene>
    <name evidence="8" type="ORF">ADA01nite_00400</name>
</gene>
<keyword evidence="2" id="KW-0813">Transport</keyword>
<dbReference type="PROSITE" id="PS50850">
    <property type="entry name" value="MFS"/>
    <property type="match status" value="1"/>
</dbReference>
<evidence type="ECO:0000313" key="9">
    <source>
        <dbReference type="Proteomes" id="UP000321157"/>
    </source>
</evidence>
<dbReference type="InterPro" id="IPR020846">
    <property type="entry name" value="MFS_dom"/>
</dbReference>
<evidence type="ECO:0000256" key="1">
    <source>
        <dbReference type="ARBA" id="ARBA00004651"/>
    </source>
</evidence>
<protein>
    <submittedName>
        <fullName evidence="8">MFS transporter</fullName>
    </submittedName>
</protein>
<feature type="transmembrane region" description="Helical" evidence="6">
    <location>
        <begin position="161"/>
        <end position="180"/>
    </location>
</feature>
<keyword evidence="5 6" id="KW-0472">Membrane</keyword>
<feature type="transmembrane region" description="Helical" evidence="6">
    <location>
        <begin position="26"/>
        <end position="43"/>
    </location>
</feature>
<keyword evidence="9" id="KW-1185">Reference proteome</keyword>
<dbReference type="Proteomes" id="UP000321157">
    <property type="component" value="Unassembled WGS sequence"/>
</dbReference>
<evidence type="ECO:0000256" key="4">
    <source>
        <dbReference type="ARBA" id="ARBA00022989"/>
    </source>
</evidence>
<evidence type="ECO:0000256" key="5">
    <source>
        <dbReference type="ARBA" id="ARBA00023136"/>
    </source>
</evidence>
<dbReference type="InterPro" id="IPR011701">
    <property type="entry name" value="MFS"/>
</dbReference>
<feature type="transmembrane region" description="Helical" evidence="6">
    <location>
        <begin position="186"/>
        <end position="205"/>
    </location>
</feature>
<dbReference type="InterPro" id="IPR050382">
    <property type="entry name" value="MFS_Na/Anion_cotransporter"/>
</dbReference>
<dbReference type="GO" id="GO:0005886">
    <property type="term" value="C:plasma membrane"/>
    <property type="evidence" value="ECO:0007669"/>
    <property type="project" value="UniProtKB-SubCell"/>
</dbReference>
<feature type="domain" description="Major facilitator superfamily (MFS) profile" evidence="7">
    <location>
        <begin position="30"/>
        <end position="440"/>
    </location>
</feature>
<dbReference type="AlphaFoldDB" id="A0A511V107"/>
<feature type="transmembrane region" description="Helical" evidence="6">
    <location>
        <begin position="352"/>
        <end position="372"/>
    </location>
</feature>
<sequence length="443" mass="48181">MTVPNKYTESLSRQEVSFGPMKPTNVRWQVFIMLLVLVAINYVDRSALSIALPVITKDLNLDPAITGVILSSFFWGYALMQIPSGWIADRYKPAGVVAGATVLWGIVQLFTGFVNGSKMLITLRFLLGVTEAPVYPAGGKLQSIWLTSKERGRGATLLDSGSPLGTAIGGPIIVGFMAWFGGWRSALIGTGILTIIIGLLTWRVIRGNPSTNPRVNEAERKYLETELNKEYNNAEILSTGAVGIKQYVRSGSFWFMCLGWFAYCTVYYGLMTWGPMYLAKTQHLDIKSIGTSVFIIFGAGFVGELIGGWIADFWRQKGGSHNTVMRTLLSISGVVTGISIFLLGHITSVNMAITLLAIALFFLRWTGLYLTVPAAISQRQHVGMVAGCMSFLGNISGIITPICIGFIVSITDSYFIALMLFSATGLVLAVASMLINYAKKIGT</sequence>
<name>A0A511V107_9BACL</name>
<dbReference type="PANTHER" id="PTHR11662">
    <property type="entry name" value="SOLUTE CARRIER FAMILY 17"/>
    <property type="match status" value="1"/>
</dbReference>
<dbReference type="EMBL" id="BJXX01000006">
    <property type="protein sequence ID" value="GEN32580.1"/>
    <property type="molecule type" value="Genomic_DNA"/>
</dbReference>
<comment type="subcellular location">
    <subcellularLocation>
        <location evidence="1">Cell membrane</location>
        <topology evidence="1">Multi-pass membrane protein</topology>
    </subcellularLocation>
</comment>
<keyword evidence="4 6" id="KW-1133">Transmembrane helix</keyword>
<keyword evidence="3 6" id="KW-0812">Transmembrane</keyword>